<dbReference type="InterPro" id="IPR015421">
    <property type="entry name" value="PyrdxlP-dep_Trfase_major"/>
</dbReference>
<dbReference type="InterPro" id="IPR015424">
    <property type="entry name" value="PyrdxlP-dep_Trfase"/>
</dbReference>
<dbReference type="PANTHER" id="PTHR43586">
    <property type="entry name" value="CYSTEINE DESULFURASE"/>
    <property type="match status" value="1"/>
</dbReference>
<organism evidence="3 4">
    <name type="scientific">candidate division TA06 bacterium B3_TA06</name>
    <dbReference type="NCBI Taxonomy" id="2012487"/>
    <lineage>
        <taxon>Bacteria</taxon>
        <taxon>Bacteria division TA06</taxon>
    </lineage>
</organism>
<protein>
    <submittedName>
        <fullName evidence="3">Selenocysteine lyase</fullName>
    </submittedName>
</protein>
<evidence type="ECO:0000313" key="4">
    <source>
        <dbReference type="Proteomes" id="UP000317778"/>
    </source>
</evidence>
<feature type="domain" description="Aminotransferase class V" evidence="2">
    <location>
        <begin position="24"/>
        <end position="422"/>
    </location>
</feature>
<dbReference type="InterPro" id="IPR015422">
    <property type="entry name" value="PyrdxlP-dep_Trfase_small"/>
</dbReference>
<keyword evidence="3" id="KW-0456">Lyase</keyword>
<dbReference type="SUPFAM" id="SSF53383">
    <property type="entry name" value="PLP-dependent transferases"/>
    <property type="match status" value="1"/>
</dbReference>
<evidence type="ECO:0000259" key="2">
    <source>
        <dbReference type="Pfam" id="PF00266"/>
    </source>
</evidence>
<dbReference type="PANTHER" id="PTHR43586:SF8">
    <property type="entry name" value="CYSTEINE DESULFURASE 1, CHLOROPLASTIC"/>
    <property type="match status" value="1"/>
</dbReference>
<dbReference type="InterPro" id="IPR000192">
    <property type="entry name" value="Aminotrans_V_dom"/>
</dbReference>
<evidence type="ECO:0000256" key="1">
    <source>
        <dbReference type="ARBA" id="ARBA00022898"/>
    </source>
</evidence>
<dbReference type="EMBL" id="NJBO01000011">
    <property type="protein sequence ID" value="TKJ42063.1"/>
    <property type="molecule type" value="Genomic_DNA"/>
</dbReference>
<dbReference type="Proteomes" id="UP000317778">
    <property type="component" value="Unassembled WGS sequence"/>
</dbReference>
<dbReference type="GO" id="GO:0016829">
    <property type="term" value="F:lyase activity"/>
    <property type="evidence" value="ECO:0007669"/>
    <property type="project" value="UniProtKB-KW"/>
</dbReference>
<evidence type="ECO:0000313" key="3">
    <source>
        <dbReference type="EMBL" id="TKJ42063.1"/>
    </source>
</evidence>
<reference evidence="3 4" key="1">
    <citation type="submission" date="2017-06" db="EMBL/GenBank/DDBJ databases">
        <title>Novel microbial phyla capable of carbon fixation and sulfur reduction in deep-sea sediments.</title>
        <authorList>
            <person name="Huang J."/>
            <person name="Baker B."/>
            <person name="Wang Y."/>
        </authorList>
    </citation>
    <scope>NUCLEOTIDE SEQUENCE [LARGE SCALE GENOMIC DNA]</scope>
    <source>
        <strain evidence="3">B3_TA06</strain>
    </source>
</reference>
<dbReference type="Gene3D" id="3.90.1150.10">
    <property type="entry name" value="Aspartate Aminotransferase, domain 1"/>
    <property type="match status" value="1"/>
</dbReference>
<accession>A0A532V4D4</accession>
<sequence>MSELKDYRNLFPSLNQERGGRQPIYFDNACMTLKPQPVIDAILDYYNRYPACGERSTHWFAAQVDKGVEESRKAIRQLIGASSVKEIVFTKNTTEAINLVAQSLRWNPDDVVLTTDKEHNSNLCPWQELAERSTISRHRAIPSDEQSRFSLQEFRKILDEEQGKVRMVSLCHSSNLDGTAIPDATIKEVVKLTKAHNPDALVFLDAAQSVPHKRVNVQELGVDFIAFSIHKMCGPTGVGVLYGRKEILNDEEVIQPFLVGGGTVEDTHLFGHSSYFRSPYKFEAGLQNYAGIIGAGAAARFLAEVGSERIAEHERVLNRALTAKLSEFPEIRILGPSDPGERSGICTFYLLKPATRFSDSEPDIDEKLDGRANIMIRKGTFCVHSWYHAHEPQFDSIWPGFRPTLFRASFYLYNTLEEVELFASTMSQILEEIAELPTLTGG</sequence>
<gene>
    <name evidence="3" type="ORF">CEE36_07520</name>
</gene>
<dbReference type="Pfam" id="PF00266">
    <property type="entry name" value="Aminotran_5"/>
    <property type="match status" value="1"/>
</dbReference>
<name>A0A532V4D4_UNCT6</name>
<keyword evidence="1" id="KW-0663">Pyridoxal phosphate</keyword>
<dbReference type="Gene3D" id="3.40.640.10">
    <property type="entry name" value="Type I PLP-dependent aspartate aminotransferase-like (Major domain)"/>
    <property type="match status" value="1"/>
</dbReference>
<proteinExistence type="predicted"/>
<dbReference type="AlphaFoldDB" id="A0A532V4D4"/>
<comment type="caution">
    <text evidence="3">The sequence shown here is derived from an EMBL/GenBank/DDBJ whole genome shotgun (WGS) entry which is preliminary data.</text>
</comment>